<name>A0A6H1ZEB5_9ZZZZ</name>
<organism evidence="1">
    <name type="scientific">viral metagenome</name>
    <dbReference type="NCBI Taxonomy" id="1070528"/>
    <lineage>
        <taxon>unclassified sequences</taxon>
        <taxon>metagenomes</taxon>
        <taxon>organismal metagenomes</taxon>
    </lineage>
</organism>
<evidence type="ECO:0000313" key="1">
    <source>
        <dbReference type="EMBL" id="QJA45894.1"/>
    </source>
</evidence>
<protein>
    <recommendedName>
        <fullName evidence="2">Tail protein</fullName>
    </recommendedName>
</protein>
<accession>A0A6H1ZEB5</accession>
<reference evidence="1" key="1">
    <citation type="submission" date="2020-03" db="EMBL/GenBank/DDBJ databases">
        <title>The deep terrestrial virosphere.</title>
        <authorList>
            <person name="Holmfeldt K."/>
            <person name="Nilsson E."/>
            <person name="Simone D."/>
            <person name="Lopez-Fernandez M."/>
            <person name="Wu X."/>
            <person name="de Brujin I."/>
            <person name="Lundin D."/>
            <person name="Andersson A."/>
            <person name="Bertilsson S."/>
            <person name="Dopson M."/>
        </authorList>
    </citation>
    <scope>NUCLEOTIDE SEQUENCE</scope>
    <source>
        <strain evidence="1">TM448A00287</strain>
    </source>
</reference>
<dbReference type="EMBL" id="MT143999">
    <property type="protein sequence ID" value="QJA45894.1"/>
    <property type="molecule type" value="Genomic_DNA"/>
</dbReference>
<evidence type="ECO:0008006" key="2">
    <source>
        <dbReference type="Google" id="ProtNLM"/>
    </source>
</evidence>
<sequence length="123" mass="13761">MMIKGLGLSETKDYISEYDKGVEKTTWKIGVLDSDIFDLVGGNVLNRLSAMTEVVRFGLKGFANFKDNSGNEITFHTTNRIIGAVTYKIVADSIMKVIPPEIKYELANEIIKLSQLSEQEIKN</sequence>
<dbReference type="AlphaFoldDB" id="A0A6H1ZEB5"/>
<gene>
    <name evidence="1" type="ORF">TM448A00287_0016</name>
</gene>
<proteinExistence type="predicted"/>